<keyword evidence="7" id="KW-1185">Reference proteome</keyword>
<dbReference type="InterPro" id="IPR007588">
    <property type="entry name" value="Znf_FLYWCH"/>
</dbReference>
<keyword evidence="1" id="KW-0479">Metal-binding</keyword>
<dbReference type="EMBL" id="LN902844">
    <property type="protein sequence ID" value="CDI97574.1"/>
    <property type="molecule type" value="Genomic_DNA"/>
</dbReference>
<protein>
    <submittedName>
        <fullName evidence="6">Zinc finger FLYWCH type</fullName>
    </submittedName>
</protein>
<sequence>MIFTDALPANANPTEPATQTASKTVGFVQEKVENANLLGGQLQTSATKLDKWNLMKVRVGFDVTRKGERSLVIDGYKFTKSRDGMSDRVFWRCSRRECKATAVTVGGRVEHVRILHTHKPPTPGEFFSSSATATATTTTTTTTEPISRLDMSARSNPTGRVRRRSHQQQQRQQQLQHQTVKSVNEGTEENDCSHSRAVAAILSNVVERRQVKQKPSTEPETGNDCGTTQENCFQAANQQQQLPQLVSPGSLSQEGSQKYPHFNEIDSRGLSTLADAAAHQSKRDSQNSTPDPPFEASGSSPSLSQATPANHLLSPLIPSESGTAAATTVSGQFVLLGPRGLSAPLLIGSSPDVPFLPTSPYLSNCTRRFSVSEMPFSSRDSLHKSLIHPELSQNHQATVPPASYSNLTEAGSRGAPPTVLTSTSAVNSGGVGMLLHWKKEKMLESKAEEEMKQHRRRRHFTGSSAVVAPPSDVSTGASTAATVVAMADVNTAFTTPPLKRKRCASACHPLISSPSSSSYSLPTVSAMPNAHGMNDSAATASPQSISGGGGGGTDQEPASDWCARVQNDLLTQMFTTLQQLAARLSADLEADSVVANCRAIQACLDTISAIKRARQEVLNASCTP</sequence>
<feature type="compositionally biased region" description="Low complexity" evidence="4">
    <location>
        <begin position="463"/>
        <end position="473"/>
    </location>
</feature>
<keyword evidence="3" id="KW-0862">Zinc</keyword>
<organism evidence="6 7">
    <name type="scientific">Echinococcus multilocularis</name>
    <name type="common">Fox tapeworm</name>
    <dbReference type="NCBI Taxonomy" id="6211"/>
    <lineage>
        <taxon>Eukaryota</taxon>
        <taxon>Metazoa</taxon>
        <taxon>Spiralia</taxon>
        <taxon>Lophotrochozoa</taxon>
        <taxon>Platyhelminthes</taxon>
        <taxon>Cestoda</taxon>
        <taxon>Eucestoda</taxon>
        <taxon>Cyclophyllidea</taxon>
        <taxon>Taeniidae</taxon>
        <taxon>Echinococcus</taxon>
    </lineage>
</organism>
<feature type="compositionally biased region" description="Low complexity" evidence="4">
    <location>
        <begin position="128"/>
        <end position="143"/>
    </location>
</feature>
<feature type="compositionally biased region" description="Polar residues" evidence="4">
    <location>
        <begin position="213"/>
        <end position="229"/>
    </location>
</feature>
<feature type="region of interest" description="Disordered" evidence="4">
    <location>
        <begin position="208"/>
        <end position="229"/>
    </location>
</feature>
<feature type="region of interest" description="Disordered" evidence="4">
    <location>
        <begin position="392"/>
        <end position="417"/>
    </location>
</feature>
<dbReference type="OrthoDB" id="6159439at2759"/>
<feature type="region of interest" description="Disordered" evidence="4">
    <location>
        <begin position="275"/>
        <end position="315"/>
    </location>
</feature>
<dbReference type="Proteomes" id="UP000017246">
    <property type="component" value="Unassembled WGS sequence"/>
</dbReference>
<dbReference type="STRING" id="6211.A0A087VZF2"/>
<reference evidence="6" key="2">
    <citation type="submission" date="2015-11" db="EMBL/GenBank/DDBJ databases">
        <authorList>
            <person name="Zhang Y."/>
            <person name="Guo Z."/>
        </authorList>
    </citation>
    <scope>NUCLEOTIDE SEQUENCE</scope>
</reference>
<feature type="domain" description="FLYWCH-type" evidence="5">
    <location>
        <begin position="64"/>
        <end position="118"/>
    </location>
</feature>
<evidence type="ECO:0000256" key="2">
    <source>
        <dbReference type="ARBA" id="ARBA00022771"/>
    </source>
</evidence>
<feature type="region of interest" description="Disordered" evidence="4">
    <location>
        <begin position="119"/>
        <end position="195"/>
    </location>
</feature>
<evidence type="ECO:0000313" key="7">
    <source>
        <dbReference type="Proteomes" id="UP000017246"/>
    </source>
</evidence>
<evidence type="ECO:0000256" key="1">
    <source>
        <dbReference type="ARBA" id="ARBA00022723"/>
    </source>
</evidence>
<accession>A0A087VZF2</accession>
<dbReference type="Gene3D" id="2.20.25.240">
    <property type="match status" value="1"/>
</dbReference>
<dbReference type="Pfam" id="PF04500">
    <property type="entry name" value="FLYWCH"/>
    <property type="match status" value="1"/>
</dbReference>
<feature type="compositionally biased region" description="Polar residues" evidence="4">
    <location>
        <begin position="297"/>
        <end position="308"/>
    </location>
</feature>
<dbReference type="OMA" id="PASDWCA"/>
<evidence type="ECO:0000256" key="3">
    <source>
        <dbReference type="ARBA" id="ARBA00022833"/>
    </source>
</evidence>
<feature type="compositionally biased region" description="Low complexity" evidence="4">
    <location>
        <begin position="167"/>
        <end position="178"/>
    </location>
</feature>
<dbReference type="AlphaFoldDB" id="A0A087VZF2"/>
<feature type="region of interest" description="Disordered" evidence="4">
    <location>
        <begin position="518"/>
        <end position="558"/>
    </location>
</feature>
<evidence type="ECO:0000256" key="4">
    <source>
        <dbReference type="SAM" id="MobiDB-lite"/>
    </source>
</evidence>
<feature type="compositionally biased region" description="Polar residues" evidence="4">
    <location>
        <begin position="536"/>
        <end position="545"/>
    </location>
</feature>
<feature type="compositionally biased region" description="Polar residues" evidence="4">
    <location>
        <begin position="11"/>
        <end position="20"/>
    </location>
</feature>
<gene>
    <name evidence="6" type="ORF">EmuJ_000136100</name>
</gene>
<dbReference type="GO" id="GO:0008270">
    <property type="term" value="F:zinc ion binding"/>
    <property type="evidence" value="ECO:0007669"/>
    <property type="project" value="UniProtKB-KW"/>
</dbReference>
<proteinExistence type="predicted"/>
<evidence type="ECO:0000313" key="6">
    <source>
        <dbReference type="EMBL" id="CDI97574.1"/>
    </source>
</evidence>
<reference evidence="6" key="1">
    <citation type="journal article" date="2013" name="Nature">
        <title>The genomes of four tapeworm species reveal adaptations to parasitism.</title>
        <authorList>
            <person name="Tsai I.J."/>
            <person name="Zarowiecki M."/>
            <person name="Holroyd N."/>
            <person name="Garciarrubio A."/>
            <person name="Sanchez-Flores A."/>
            <person name="Brooks K.L."/>
            <person name="Tracey A."/>
            <person name="Bobes R.J."/>
            <person name="Fragoso G."/>
            <person name="Sciutto E."/>
            <person name="Aslett M."/>
            <person name="Beasley H."/>
            <person name="Bennett H.M."/>
            <person name="Cai J."/>
            <person name="Camicia F."/>
            <person name="Clark R."/>
            <person name="Cucher M."/>
            <person name="De Silva N."/>
            <person name="Day T.A."/>
            <person name="Deplazes P."/>
            <person name="Estrada K."/>
            <person name="Fernandez C."/>
            <person name="Holland P.W."/>
            <person name="Hou J."/>
            <person name="Hu S."/>
            <person name="Huckvale T."/>
            <person name="Hung S.S."/>
            <person name="Kamenetzky L."/>
            <person name="Keane J.A."/>
            <person name="Kiss F."/>
            <person name="Koziol U."/>
            <person name="Lambert O."/>
            <person name="Liu K."/>
            <person name="Luo X."/>
            <person name="Luo Y."/>
            <person name="Macchiaroli N."/>
            <person name="Nichol S."/>
            <person name="Paps J."/>
            <person name="Parkinson J."/>
            <person name="Pouchkina-Stantcheva N."/>
            <person name="Riddiford N."/>
            <person name="Rosenzvit M."/>
            <person name="Salinas G."/>
            <person name="Wasmuth J.D."/>
            <person name="Zamanian M."/>
            <person name="Zheng Y."/>
            <person name="Cai X."/>
            <person name="Soberon X."/>
            <person name="Olson P.D."/>
            <person name="Laclette J.P."/>
            <person name="Brehm K."/>
            <person name="Berriman M."/>
            <person name="Garciarrubio A."/>
            <person name="Bobes R.J."/>
            <person name="Fragoso G."/>
            <person name="Sanchez-Flores A."/>
            <person name="Estrada K."/>
            <person name="Cevallos M.A."/>
            <person name="Morett E."/>
            <person name="Gonzalez V."/>
            <person name="Portillo T."/>
            <person name="Ochoa-Leyva A."/>
            <person name="Jose M.V."/>
            <person name="Sciutto E."/>
            <person name="Landa A."/>
            <person name="Jimenez L."/>
            <person name="Valdes V."/>
            <person name="Carrero J.C."/>
            <person name="Larralde C."/>
            <person name="Morales-Montor J."/>
            <person name="Limon-Lason J."/>
            <person name="Soberon X."/>
            <person name="Laclette J.P."/>
        </authorList>
    </citation>
    <scope>NUCLEOTIDE SEQUENCE [LARGE SCALE GENOMIC DNA]</scope>
</reference>
<evidence type="ECO:0000259" key="5">
    <source>
        <dbReference type="Pfam" id="PF04500"/>
    </source>
</evidence>
<feature type="compositionally biased region" description="Polar residues" evidence="4">
    <location>
        <begin position="392"/>
        <end position="409"/>
    </location>
</feature>
<feature type="region of interest" description="Disordered" evidence="4">
    <location>
        <begin position="454"/>
        <end position="473"/>
    </location>
</feature>
<keyword evidence="2" id="KW-0863">Zinc-finger</keyword>
<name>A0A087VZF2_ECHMU</name>
<feature type="region of interest" description="Disordered" evidence="4">
    <location>
        <begin position="1"/>
        <end position="20"/>
    </location>
</feature>